<name>A0A6A8HHL1_9LACO</name>
<keyword evidence="5" id="KW-0255">Endonuclease</keyword>
<dbReference type="SUPFAM" id="SSF116734">
    <property type="entry name" value="DNA methylase specificity domain"/>
    <property type="match status" value="1"/>
</dbReference>
<evidence type="ECO:0000313" key="5">
    <source>
        <dbReference type="EMBL" id="MSA68206.1"/>
    </source>
</evidence>
<proteinExistence type="inferred from homology"/>
<evidence type="ECO:0000259" key="4">
    <source>
        <dbReference type="Pfam" id="PF01420"/>
    </source>
</evidence>
<dbReference type="Gene3D" id="3.90.220.20">
    <property type="entry name" value="DNA methylase specificity domains"/>
    <property type="match status" value="1"/>
</dbReference>
<keyword evidence="5" id="KW-0540">Nuclease</keyword>
<evidence type="ECO:0000256" key="3">
    <source>
        <dbReference type="ARBA" id="ARBA00023125"/>
    </source>
</evidence>
<comment type="similarity">
    <text evidence="1">Belongs to the type-I restriction system S methylase family.</text>
</comment>
<dbReference type="GO" id="GO:0004519">
    <property type="term" value="F:endonuclease activity"/>
    <property type="evidence" value="ECO:0007669"/>
    <property type="project" value="UniProtKB-KW"/>
</dbReference>
<keyword evidence="2" id="KW-0680">Restriction system</keyword>
<accession>A0A6A8HHL1</accession>
<dbReference type="GO" id="GO:0003677">
    <property type="term" value="F:DNA binding"/>
    <property type="evidence" value="ECO:0007669"/>
    <property type="project" value="UniProtKB-KW"/>
</dbReference>
<gene>
    <name evidence="5" type="ORF">GKC89_03620</name>
</gene>
<sequence length="211" mass="24385">MKSHKTRSQINDNLDLLLTTIFENKINNKNFTKAHLTDIATYRNGLAMQKFRPDDNEQSLPVLKIKELNQGYIDDSSDRCSAEIDESVVVNTGDIIFSWSGTLLVKNWAGETAGLNQHLFKVTSNNYPEWFIYEWTKHHLQKFQSIAAGKATTMGHIKRSDLKSSEVLVPNNDELDKLNTIMKPIYDKRIEVINENQRLIGLKRILLQRYF</sequence>
<feature type="domain" description="Type I restriction modification DNA specificity" evidence="4">
    <location>
        <begin position="29"/>
        <end position="195"/>
    </location>
</feature>
<evidence type="ECO:0000256" key="2">
    <source>
        <dbReference type="ARBA" id="ARBA00022747"/>
    </source>
</evidence>
<reference evidence="5" key="1">
    <citation type="journal article" date="2019" name="Nat. Med.">
        <title>A library of human gut bacterial isolates paired with longitudinal multiomics data enables mechanistic microbiome research.</title>
        <authorList>
            <person name="Poyet M."/>
            <person name="Groussin M."/>
            <person name="Gibbons S.M."/>
            <person name="Avila-Pacheco J."/>
            <person name="Jiang X."/>
            <person name="Kearney S.M."/>
            <person name="Perrotta A.R."/>
            <person name="Berdy B."/>
            <person name="Zhao S."/>
            <person name="Lieberman T.D."/>
            <person name="Swanson P.K."/>
            <person name="Smith M."/>
            <person name="Roesemann S."/>
            <person name="Alexander J.E."/>
            <person name="Rich S.A."/>
            <person name="Livny J."/>
            <person name="Vlamakis H."/>
            <person name="Clish C."/>
            <person name="Bullock K."/>
            <person name="Deik A."/>
            <person name="Scott J."/>
            <person name="Pierce K.A."/>
            <person name="Xavier R.J."/>
            <person name="Alm E.J."/>
        </authorList>
    </citation>
    <scope>NUCLEOTIDE SEQUENCE</scope>
    <source>
        <strain evidence="5">BIOML-A18</strain>
    </source>
</reference>
<evidence type="ECO:0000256" key="1">
    <source>
        <dbReference type="ARBA" id="ARBA00010923"/>
    </source>
</evidence>
<keyword evidence="5" id="KW-0378">Hydrolase</keyword>
<organism evidence="5">
    <name type="scientific">Ligilactobacillus ruminis</name>
    <dbReference type="NCBI Taxonomy" id="1623"/>
    <lineage>
        <taxon>Bacteria</taxon>
        <taxon>Bacillati</taxon>
        <taxon>Bacillota</taxon>
        <taxon>Bacilli</taxon>
        <taxon>Lactobacillales</taxon>
        <taxon>Lactobacillaceae</taxon>
        <taxon>Ligilactobacillus</taxon>
    </lineage>
</organism>
<dbReference type="InterPro" id="IPR052021">
    <property type="entry name" value="Type-I_RS_S_subunit"/>
</dbReference>
<dbReference type="Pfam" id="PF01420">
    <property type="entry name" value="Methylase_S"/>
    <property type="match status" value="1"/>
</dbReference>
<keyword evidence="3" id="KW-0238">DNA-binding</keyword>
<dbReference type="AlphaFoldDB" id="A0A6A8HHL1"/>
<dbReference type="PANTHER" id="PTHR30408:SF12">
    <property type="entry name" value="TYPE I RESTRICTION ENZYME MJAVIII SPECIFICITY SUBUNIT"/>
    <property type="match status" value="1"/>
</dbReference>
<dbReference type="InterPro" id="IPR000055">
    <property type="entry name" value="Restrct_endonuc_typeI_TRD"/>
</dbReference>
<protein>
    <submittedName>
        <fullName evidence="5">Restriction endonuclease subunit S</fullName>
    </submittedName>
</protein>
<comment type="caution">
    <text evidence="5">The sequence shown here is derived from an EMBL/GenBank/DDBJ whole genome shotgun (WGS) entry which is preliminary data.</text>
</comment>
<dbReference type="PANTHER" id="PTHR30408">
    <property type="entry name" value="TYPE-1 RESTRICTION ENZYME ECOKI SPECIFICITY PROTEIN"/>
    <property type="match status" value="1"/>
</dbReference>
<dbReference type="GO" id="GO:0009307">
    <property type="term" value="P:DNA restriction-modification system"/>
    <property type="evidence" value="ECO:0007669"/>
    <property type="project" value="UniProtKB-KW"/>
</dbReference>
<dbReference type="InterPro" id="IPR044946">
    <property type="entry name" value="Restrct_endonuc_typeI_TRD_sf"/>
</dbReference>
<dbReference type="EMBL" id="WKOD01000007">
    <property type="protein sequence ID" value="MSA68206.1"/>
    <property type="molecule type" value="Genomic_DNA"/>
</dbReference>